<gene>
    <name evidence="1" type="ORF">GCM10010912_53770</name>
</gene>
<reference evidence="1" key="1">
    <citation type="journal article" date="2014" name="Int. J. Syst. Evol. Microbiol.">
        <title>Complete genome sequence of Corynebacterium casei LMG S-19264T (=DSM 44701T), isolated from a smear-ripened cheese.</title>
        <authorList>
            <consortium name="US DOE Joint Genome Institute (JGI-PGF)"/>
            <person name="Walter F."/>
            <person name="Albersmeier A."/>
            <person name="Kalinowski J."/>
            <person name="Ruckert C."/>
        </authorList>
    </citation>
    <scope>NUCLEOTIDE SEQUENCE</scope>
    <source>
        <strain evidence="1">CGMCC 1.16134</strain>
    </source>
</reference>
<evidence type="ECO:0000313" key="1">
    <source>
        <dbReference type="EMBL" id="GGG02191.1"/>
    </source>
</evidence>
<keyword evidence="2" id="KW-1185">Reference proteome</keyword>
<protein>
    <submittedName>
        <fullName evidence="1">Uncharacterized protein</fullName>
    </submittedName>
</protein>
<evidence type="ECO:0000313" key="2">
    <source>
        <dbReference type="Proteomes" id="UP000637643"/>
    </source>
</evidence>
<dbReference type="RefSeq" id="WP_189030376.1">
    <property type="nucleotide sequence ID" value="NZ_BMKR01000033.1"/>
</dbReference>
<dbReference type="AlphaFoldDB" id="A0A917CXV5"/>
<dbReference type="EMBL" id="BMKR01000033">
    <property type="protein sequence ID" value="GGG02191.1"/>
    <property type="molecule type" value="Genomic_DNA"/>
</dbReference>
<name>A0A917CXV5_9BACL</name>
<reference evidence="1" key="2">
    <citation type="submission" date="2020-09" db="EMBL/GenBank/DDBJ databases">
        <authorList>
            <person name="Sun Q."/>
            <person name="Zhou Y."/>
        </authorList>
    </citation>
    <scope>NUCLEOTIDE SEQUENCE</scope>
    <source>
        <strain evidence="1">CGMCC 1.16134</strain>
    </source>
</reference>
<comment type="caution">
    <text evidence="1">The sequence shown here is derived from an EMBL/GenBank/DDBJ whole genome shotgun (WGS) entry which is preliminary data.</text>
</comment>
<organism evidence="1 2">
    <name type="scientific">Paenibacillus albidus</name>
    <dbReference type="NCBI Taxonomy" id="2041023"/>
    <lineage>
        <taxon>Bacteria</taxon>
        <taxon>Bacillati</taxon>
        <taxon>Bacillota</taxon>
        <taxon>Bacilli</taxon>
        <taxon>Bacillales</taxon>
        <taxon>Paenibacillaceae</taxon>
        <taxon>Paenibacillus</taxon>
    </lineage>
</organism>
<accession>A0A917CXV5</accession>
<dbReference type="Proteomes" id="UP000637643">
    <property type="component" value="Unassembled WGS sequence"/>
</dbReference>
<proteinExistence type="predicted"/>
<sequence>MEFQLLYNEYLNLKFDRGLPAIKTDSFEYCLCEDDTAELFFIGPEHESFTEWAYELQPKDPNYTVSPDWKPVLSASFNHLDVYDELIFYYLLFTINTTTSVVHKNPFNAMNDFMKNYCFFQFAQLTDAATLNDAQKHQLRDFFFFFYLYAHPVNEETLYSFSFSSQDLVHTKTNITMEHYFSEYHDFYRANLERYSNEINLTPEEIDACKDLTLQLLGLLEGKQPKLSLPPEEGLDAILQLINNVDNLIDTYSDNKTKVFEMMRSFLLDNRAAPYRDHCFSTLLQNFVCYILYFNFDEINHLVDYFKGDPVLCRRVINKIFTETIFMQRIMWQNHIDIAEYTRVTEFFDEQARRFYL</sequence>